<protein>
    <submittedName>
        <fullName evidence="1">Uncharacterized protein</fullName>
    </submittedName>
</protein>
<dbReference type="EMBL" id="LNIX01000001">
    <property type="protein sequence ID" value="OXA61354.1"/>
    <property type="molecule type" value="Genomic_DNA"/>
</dbReference>
<dbReference type="Proteomes" id="UP000198287">
    <property type="component" value="Unassembled WGS sequence"/>
</dbReference>
<organism evidence="1 2">
    <name type="scientific">Folsomia candida</name>
    <name type="common">Springtail</name>
    <dbReference type="NCBI Taxonomy" id="158441"/>
    <lineage>
        <taxon>Eukaryota</taxon>
        <taxon>Metazoa</taxon>
        <taxon>Ecdysozoa</taxon>
        <taxon>Arthropoda</taxon>
        <taxon>Hexapoda</taxon>
        <taxon>Collembola</taxon>
        <taxon>Entomobryomorpha</taxon>
        <taxon>Isotomoidea</taxon>
        <taxon>Isotomidae</taxon>
        <taxon>Proisotominae</taxon>
        <taxon>Folsomia</taxon>
    </lineage>
</organism>
<name>A0A226EWA1_FOLCA</name>
<gene>
    <name evidence="1" type="ORF">Fcan01_00380</name>
</gene>
<comment type="caution">
    <text evidence="1">The sequence shown here is derived from an EMBL/GenBank/DDBJ whole genome shotgun (WGS) entry which is preliminary data.</text>
</comment>
<proteinExistence type="predicted"/>
<sequence length="245" mass="27290">MDPAEFALNVTSKKLLNMDESMELVTCFLVPPKRRNMLPPGRFVSSPRNFISGETVITRAVAGNERSIDNVDSFGNANGTETIMIRASENVFLKSISVPTTILQVNSTSSKYLYDLVQATLSISNGSESECKLDNEICATGEQDHLKICLKPPYQMVQQDGWTKLVVTLSGQVYYNYRRNYSQTDRVNLNLNEDVFPANMFNRVVTNYGEFTTLGNFLQVEVTRPEGVGLGLACGFIEMLEVEAV</sequence>
<accession>A0A226EWA1</accession>
<evidence type="ECO:0000313" key="2">
    <source>
        <dbReference type="Proteomes" id="UP000198287"/>
    </source>
</evidence>
<dbReference type="AlphaFoldDB" id="A0A226EWA1"/>
<keyword evidence="2" id="KW-1185">Reference proteome</keyword>
<reference evidence="1 2" key="1">
    <citation type="submission" date="2015-12" db="EMBL/GenBank/DDBJ databases">
        <title>The genome of Folsomia candida.</title>
        <authorList>
            <person name="Faddeeva A."/>
            <person name="Derks M.F."/>
            <person name="Anvar Y."/>
            <person name="Smit S."/>
            <person name="Van Straalen N."/>
            <person name="Roelofs D."/>
        </authorList>
    </citation>
    <scope>NUCLEOTIDE SEQUENCE [LARGE SCALE GENOMIC DNA]</scope>
    <source>
        <strain evidence="1 2">VU population</strain>
        <tissue evidence="1">Whole body</tissue>
    </source>
</reference>
<evidence type="ECO:0000313" key="1">
    <source>
        <dbReference type="EMBL" id="OXA61354.1"/>
    </source>
</evidence>